<evidence type="ECO:0000313" key="3">
    <source>
        <dbReference type="EMBL" id="MFC5862676.1"/>
    </source>
</evidence>
<gene>
    <name evidence="3" type="ORF">ACFPT7_10275</name>
</gene>
<proteinExistence type="predicted"/>
<feature type="compositionally biased region" description="Low complexity" evidence="1">
    <location>
        <begin position="178"/>
        <end position="191"/>
    </location>
</feature>
<name>A0ABW1EEI0_9BACT</name>
<feature type="compositionally biased region" description="Gly residues" evidence="1">
    <location>
        <begin position="161"/>
        <end position="172"/>
    </location>
</feature>
<sequence length="244" mass="25017">MNFHNYRRIPSAALVLLATAATGLWTVNAVAQAASGNDTAASCGQMPQGSVPTNQTIIAKSLGMDSGHLKPGKEIWFKNAKAVAYPGCTIEVDGIIYAKVVSVNSTKDGSEFSLDFGHADCAGGHDKQPFKMRLISLMAPEGEGKKSHNDTPSEVSSRGGPPMGGGSAGGGAPQSHQSNSGAADTTSSTGSEPNTIQPGSVVGIPATKLEPMGGTGCSDRITSTNSKIKLQPDSQFVLVVTDTK</sequence>
<protein>
    <submittedName>
        <fullName evidence="3">Uncharacterized protein</fullName>
    </submittedName>
</protein>
<organism evidence="3 4">
    <name type="scientific">Acidicapsa dinghuensis</name>
    <dbReference type="NCBI Taxonomy" id="2218256"/>
    <lineage>
        <taxon>Bacteria</taxon>
        <taxon>Pseudomonadati</taxon>
        <taxon>Acidobacteriota</taxon>
        <taxon>Terriglobia</taxon>
        <taxon>Terriglobales</taxon>
        <taxon>Acidobacteriaceae</taxon>
        <taxon>Acidicapsa</taxon>
    </lineage>
</organism>
<evidence type="ECO:0000256" key="2">
    <source>
        <dbReference type="SAM" id="SignalP"/>
    </source>
</evidence>
<accession>A0ABW1EEI0</accession>
<keyword evidence="4" id="KW-1185">Reference proteome</keyword>
<feature type="signal peptide" evidence="2">
    <location>
        <begin position="1"/>
        <end position="33"/>
    </location>
</feature>
<comment type="caution">
    <text evidence="3">The sequence shown here is derived from an EMBL/GenBank/DDBJ whole genome shotgun (WGS) entry which is preliminary data.</text>
</comment>
<evidence type="ECO:0000256" key="1">
    <source>
        <dbReference type="SAM" id="MobiDB-lite"/>
    </source>
</evidence>
<feature type="region of interest" description="Disordered" evidence="1">
    <location>
        <begin position="141"/>
        <end position="225"/>
    </location>
</feature>
<feature type="chain" id="PRO_5047343383" evidence="2">
    <location>
        <begin position="34"/>
        <end position="244"/>
    </location>
</feature>
<evidence type="ECO:0000313" key="4">
    <source>
        <dbReference type="Proteomes" id="UP001596091"/>
    </source>
</evidence>
<reference evidence="4" key="1">
    <citation type="journal article" date="2019" name="Int. J. Syst. Evol. Microbiol.">
        <title>The Global Catalogue of Microorganisms (GCM) 10K type strain sequencing project: providing services to taxonomists for standard genome sequencing and annotation.</title>
        <authorList>
            <consortium name="The Broad Institute Genomics Platform"/>
            <consortium name="The Broad Institute Genome Sequencing Center for Infectious Disease"/>
            <person name="Wu L."/>
            <person name="Ma J."/>
        </authorList>
    </citation>
    <scope>NUCLEOTIDE SEQUENCE [LARGE SCALE GENOMIC DNA]</scope>
    <source>
        <strain evidence="4">JCM 4087</strain>
    </source>
</reference>
<feature type="compositionally biased region" description="Basic and acidic residues" evidence="1">
    <location>
        <begin position="142"/>
        <end position="151"/>
    </location>
</feature>
<dbReference type="Proteomes" id="UP001596091">
    <property type="component" value="Unassembled WGS sequence"/>
</dbReference>
<dbReference type="EMBL" id="JBHSPH010000002">
    <property type="protein sequence ID" value="MFC5862676.1"/>
    <property type="molecule type" value="Genomic_DNA"/>
</dbReference>
<keyword evidence="2" id="KW-0732">Signal</keyword>
<dbReference type="RefSeq" id="WP_263336391.1">
    <property type="nucleotide sequence ID" value="NZ_JAGSYH010000003.1"/>
</dbReference>